<dbReference type="GO" id="GO:0006508">
    <property type="term" value="P:proteolysis"/>
    <property type="evidence" value="ECO:0007669"/>
    <property type="project" value="InterPro"/>
</dbReference>
<feature type="compositionally biased region" description="Polar residues" evidence="2">
    <location>
        <begin position="237"/>
        <end position="255"/>
    </location>
</feature>
<feature type="compositionally biased region" description="Polar residues" evidence="2">
    <location>
        <begin position="207"/>
        <end position="225"/>
    </location>
</feature>
<evidence type="ECO:0000256" key="1">
    <source>
        <dbReference type="ARBA" id="ARBA00022801"/>
    </source>
</evidence>
<dbReference type="PROSITE" id="PS50175">
    <property type="entry name" value="ASP_PROT_RETROV"/>
    <property type="match status" value="1"/>
</dbReference>
<evidence type="ECO:0000313" key="4">
    <source>
        <dbReference type="EMBL" id="RTG85377.1"/>
    </source>
</evidence>
<protein>
    <recommendedName>
        <fullName evidence="3">Peptidase A2 domain-containing protein</fullName>
    </recommendedName>
</protein>
<dbReference type="InterPro" id="IPR001969">
    <property type="entry name" value="Aspartic_peptidase_AS"/>
</dbReference>
<dbReference type="AlphaFoldDB" id="A0A430QCE1"/>
<keyword evidence="5" id="KW-1185">Reference proteome</keyword>
<accession>A0A430QCE1</accession>
<feature type="compositionally biased region" description="Basic and acidic residues" evidence="2">
    <location>
        <begin position="197"/>
        <end position="206"/>
    </location>
</feature>
<evidence type="ECO:0000313" key="5">
    <source>
        <dbReference type="Proteomes" id="UP000290809"/>
    </source>
</evidence>
<evidence type="ECO:0000259" key="3">
    <source>
        <dbReference type="PROSITE" id="PS50175"/>
    </source>
</evidence>
<dbReference type="InterPro" id="IPR001995">
    <property type="entry name" value="Peptidase_A2_cat"/>
</dbReference>
<feature type="region of interest" description="Disordered" evidence="2">
    <location>
        <begin position="187"/>
        <end position="260"/>
    </location>
</feature>
<dbReference type="GO" id="GO:0004190">
    <property type="term" value="F:aspartic-type endopeptidase activity"/>
    <property type="evidence" value="ECO:0007669"/>
    <property type="project" value="InterPro"/>
</dbReference>
<reference evidence="4 5" key="1">
    <citation type="journal article" date="2019" name="PLoS Pathog.">
        <title>Genome sequence of the bovine parasite Schistosoma bovis Tanzania.</title>
        <authorList>
            <person name="Oey H."/>
            <person name="Zakrzewski M."/>
            <person name="Gobert G."/>
            <person name="Gravermann K."/>
            <person name="Stoye J."/>
            <person name="Jones M."/>
            <person name="Mcmanus D."/>
            <person name="Krause L."/>
        </authorList>
    </citation>
    <scope>NUCLEOTIDE SEQUENCE [LARGE SCALE GENOMIC DNA]</scope>
    <source>
        <strain evidence="4 5">TAN1997</strain>
    </source>
</reference>
<dbReference type="STRING" id="6184.A0A430QCE1"/>
<dbReference type="InterPro" id="IPR021109">
    <property type="entry name" value="Peptidase_aspartic_dom_sf"/>
</dbReference>
<gene>
    <name evidence="4" type="ORF">DC041_0008133</name>
</gene>
<dbReference type="FunFam" id="2.40.70.10:FF:000130">
    <property type="entry name" value="Retrovirus-related Pol polyprotein from transposon opus-like Protein"/>
    <property type="match status" value="1"/>
</dbReference>
<feature type="domain" description="Peptidase A2" evidence="3">
    <location>
        <begin position="24"/>
        <end position="38"/>
    </location>
</feature>
<keyword evidence="1" id="KW-0378">Hydrolase</keyword>
<dbReference type="EMBL" id="QMKO01001987">
    <property type="protein sequence ID" value="RTG85377.1"/>
    <property type="molecule type" value="Genomic_DNA"/>
</dbReference>
<dbReference type="Proteomes" id="UP000290809">
    <property type="component" value="Unassembled WGS sequence"/>
</dbReference>
<dbReference type="SUPFAM" id="SSF50630">
    <property type="entry name" value="Acid proteases"/>
    <property type="match status" value="1"/>
</dbReference>
<proteinExistence type="predicted"/>
<evidence type="ECO:0000256" key="2">
    <source>
        <dbReference type="SAM" id="MobiDB-lite"/>
    </source>
</evidence>
<dbReference type="PROSITE" id="PS00141">
    <property type="entry name" value="ASP_PROTEASE"/>
    <property type="match status" value="1"/>
</dbReference>
<sequence>MVATNVSDHAPTCLFHVLDKTSRYKFLVDTGAEVSVIPLTLANKPIAKSGKYTVRAANKTKIKTFGEQSLTLDLGIRRHLTWVFIIANVRHPILGADFLSFYNLMVDVKRRKLVDSCTKLQVKGTQSDHHIHSIKVDNQVNDIFASILPTLPKMTKTDYSENSTQRSAVHRKITIKKKEIVSTDRIKPAFIESGTQDSRKPSKDSGNHTTQFPVFPNNSSPTPTKSILRRTDGSKVTDPTNLAPSSATLPSTETTRSGRHVHFPKRYVEFIT</sequence>
<comment type="caution">
    <text evidence="4">The sequence shown here is derived from an EMBL/GenBank/DDBJ whole genome shotgun (WGS) entry which is preliminary data.</text>
</comment>
<name>A0A430QCE1_SCHBO</name>
<organism evidence="4 5">
    <name type="scientific">Schistosoma bovis</name>
    <name type="common">Blood fluke</name>
    <dbReference type="NCBI Taxonomy" id="6184"/>
    <lineage>
        <taxon>Eukaryota</taxon>
        <taxon>Metazoa</taxon>
        <taxon>Spiralia</taxon>
        <taxon>Lophotrochozoa</taxon>
        <taxon>Platyhelminthes</taxon>
        <taxon>Trematoda</taxon>
        <taxon>Digenea</taxon>
        <taxon>Strigeidida</taxon>
        <taxon>Schistosomatoidea</taxon>
        <taxon>Schistosomatidae</taxon>
        <taxon>Schistosoma</taxon>
    </lineage>
</organism>
<dbReference type="Gene3D" id="2.40.70.10">
    <property type="entry name" value="Acid Proteases"/>
    <property type="match status" value="1"/>
</dbReference>